<name>A0A165IQ61_9BASI</name>
<keyword evidence="2" id="KW-1185">Reference proteome</keyword>
<evidence type="ECO:0000313" key="2">
    <source>
        <dbReference type="Proteomes" id="UP000076842"/>
    </source>
</evidence>
<sequence>MEDDRAPTQEDICSIGLDLRNYLTVIRNIPNPYDCEICSAAGGPLDVPEYGPSLDAPTFKTVSSFHAWVRERT</sequence>
<gene>
    <name evidence="1" type="ORF">CALCODRAFT_491776</name>
</gene>
<dbReference type="EMBL" id="KV423927">
    <property type="protein sequence ID" value="KZT60858.1"/>
    <property type="molecule type" value="Genomic_DNA"/>
</dbReference>
<dbReference type="STRING" id="1353952.A0A165IQ61"/>
<protein>
    <submittedName>
        <fullName evidence="1">Uncharacterized protein</fullName>
    </submittedName>
</protein>
<evidence type="ECO:0000313" key="1">
    <source>
        <dbReference type="EMBL" id="KZT60858.1"/>
    </source>
</evidence>
<dbReference type="InParanoid" id="A0A165IQ61"/>
<reference evidence="1 2" key="1">
    <citation type="journal article" date="2016" name="Mol. Biol. Evol.">
        <title>Comparative Genomics of Early-Diverging Mushroom-Forming Fungi Provides Insights into the Origins of Lignocellulose Decay Capabilities.</title>
        <authorList>
            <person name="Nagy L.G."/>
            <person name="Riley R."/>
            <person name="Tritt A."/>
            <person name="Adam C."/>
            <person name="Daum C."/>
            <person name="Floudas D."/>
            <person name="Sun H."/>
            <person name="Yadav J.S."/>
            <person name="Pangilinan J."/>
            <person name="Larsson K.H."/>
            <person name="Matsuura K."/>
            <person name="Barry K."/>
            <person name="Labutti K."/>
            <person name="Kuo R."/>
            <person name="Ohm R.A."/>
            <person name="Bhattacharya S.S."/>
            <person name="Shirouzu T."/>
            <person name="Yoshinaga Y."/>
            <person name="Martin F.M."/>
            <person name="Grigoriev I.V."/>
            <person name="Hibbett D.S."/>
        </authorList>
    </citation>
    <scope>NUCLEOTIDE SEQUENCE [LARGE SCALE GENOMIC DNA]</scope>
    <source>
        <strain evidence="1 2">HHB12733</strain>
    </source>
</reference>
<dbReference type="OrthoDB" id="5404599at2759"/>
<accession>A0A165IQ61</accession>
<organism evidence="1 2">
    <name type="scientific">Calocera cornea HHB12733</name>
    <dbReference type="NCBI Taxonomy" id="1353952"/>
    <lineage>
        <taxon>Eukaryota</taxon>
        <taxon>Fungi</taxon>
        <taxon>Dikarya</taxon>
        <taxon>Basidiomycota</taxon>
        <taxon>Agaricomycotina</taxon>
        <taxon>Dacrymycetes</taxon>
        <taxon>Dacrymycetales</taxon>
        <taxon>Dacrymycetaceae</taxon>
        <taxon>Calocera</taxon>
    </lineage>
</organism>
<dbReference type="AlphaFoldDB" id="A0A165IQ61"/>
<proteinExistence type="predicted"/>
<dbReference type="Proteomes" id="UP000076842">
    <property type="component" value="Unassembled WGS sequence"/>
</dbReference>